<protein>
    <recommendedName>
        <fullName evidence="2">CHAT domain-containing protein</fullName>
    </recommendedName>
</protein>
<dbReference type="EMBL" id="WIQZ01000033">
    <property type="protein sequence ID" value="KAF3135184.1"/>
    <property type="molecule type" value="Genomic_DNA"/>
</dbReference>
<feature type="region of interest" description="Disordered" evidence="1">
    <location>
        <begin position="212"/>
        <end position="244"/>
    </location>
</feature>
<feature type="domain" description="CHAT" evidence="2">
    <location>
        <begin position="18"/>
        <end position="260"/>
    </location>
</feature>
<evidence type="ECO:0000313" key="3">
    <source>
        <dbReference type="EMBL" id="KAF3135184.1"/>
    </source>
</evidence>
<reference evidence="3 4" key="1">
    <citation type="submission" date="2019-06" db="EMBL/GenBank/DDBJ databases">
        <authorList>
            <person name="Palmer J.M."/>
        </authorList>
    </citation>
    <scope>NUCLEOTIDE SEQUENCE [LARGE SCALE GENOMIC DNA]</scope>
    <source>
        <strain evidence="3 4">TWF703</strain>
    </source>
</reference>
<dbReference type="AlphaFoldDB" id="A0A7C8JNC7"/>
<evidence type="ECO:0000313" key="4">
    <source>
        <dbReference type="Proteomes" id="UP000480548"/>
    </source>
</evidence>
<name>A0A7C8JNC7_ORBOL</name>
<dbReference type="Pfam" id="PF12770">
    <property type="entry name" value="CHAT"/>
    <property type="match status" value="1"/>
</dbReference>
<accession>A0A7C8JNC7</accession>
<gene>
    <name evidence="3" type="ORF">TWF703_006097</name>
</gene>
<evidence type="ECO:0000259" key="2">
    <source>
        <dbReference type="Pfam" id="PF12770"/>
    </source>
</evidence>
<proteinExistence type="predicted"/>
<dbReference type="InterPro" id="IPR024983">
    <property type="entry name" value="CHAT_dom"/>
</dbReference>
<organism evidence="3 4">
    <name type="scientific">Orbilia oligospora</name>
    <name type="common">Nematode-trapping fungus</name>
    <name type="synonym">Arthrobotrys oligospora</name>
    <dbReference type="NCBI Taxonomy" id="2813651"/>
    <lineage>
        <taxon>Eukaryota</taxon>
        <taxon>Fungi</taxon>
        <taxon>Dikarya</taxon>
        <taxon>Ascomycota</taxon>
        <taxon>Pezizomycotina</taxon>
        <taxon>Orbiliomycetes</taxon>
        <taxon>Orbiliales</taxon>
        <taxon>Orbiliaceae</taxon>
        <taxon>Orbilia</taxon>
    </lineage>
</organism>
<dbReference type="Proteomes" id="UP000480548">
    <property type="component" value="Unassembled WGS sequence"/>
</dbReference>
<sequence length="261" mass="29102">MLYAEYEIAPKLSSDEALLVSMDRTPEYSDLEYTTGEVDALKNLLSNQSKTVKLERPTKKDVLDHLRKCTIFHFAAHGNSDPLDPSKSALLVSDWEENSLTVEQLIGYDFRQTSQSPWLAYLSACSTSDSSIEKLHDESINLATACQLAGFQHVVGTLCEVSDRESVDVAKDFYYTIDIGGVVDDRKVSLGVHKATRRLRDATMEKMKLKSLRSPDSERVAGGGGEVARSARRVRPSGYEENPKEEWSNPLVWVAYVHVGP</sequence>
<comment type="caution">
    <text evidence="3">The sequence shown here is derived from an EMBL/GenBank/DDBJ whole genome shotgun (WGS) entry which is preliminary data.</text>
</comment>
<evidence type="ECO:0000256" key="1">
    <source>
        <dbReference type="SAM" id="MobiDB-lite"/>
    </source>
</evidence>